<dbReference type="EMBL" id="JAVRIE010000001">
    <property type="protein sequence ID" value="MDT0581215.1"/>
    <property type="molecule type" value="Genomic_DNA"/>
</dbReference>
<feature type="coiled-coil region" evidence="3">
    <location>
        <begin position="95"/>
        <end position="129"/>
    </location>
</feature>
<feature type="domain" description="YknX-like beta-barrel" evidence="4">
    <location>
        <begin position="255"/>
        <end position="334"/>
    </location>
</feature>
<evidence type="ECO:0000313" key="5">
    <source>
        <dbReference type="EMBL" id="MDT0581215.1"/>
    </source>
</evidence>
<organism evidence="5 6">
    <name type="scientific">Brumicola blandensis</name>
    <dbReference type="NCBI Taxonomy" id="3075611"/>
    <lineage>
        <taxon>Bacteria</taxon>
        <taxon>Pseudomonadati</taxon>
        <taxon>Pseudomonadota</taxon>
        <taxon>Gammaproteobacteria</taxon>
        <taxon>Alteromonadales</taxon>
        <taxon>Alteromonadaceae</taxon>
        <taxon>Brumicola</taxon>
    </lineage>
</organism>
<dbReference type="AlphaFoldDB" id="A0AAW8QZB7"/>
<dbReference type="GO" id="GO:0030313">
    <property type="term" value="C:cell envelope"/>
    <property type="evidence" value="ECO:0007669"/>
    <property type="project" value="UniProtKB-SubCell"/>
</dbReference>
<comment type="subcellular location">
    <subcellularLocation>
        <location evidence="1">Cell envelope</location>
    </subcellularLocation>
</comment>
<reference evidence="5 6" key="1">
    <citation type="submission" date="2023-09" db="EMBL/GenBank/DDBJ databases">
        <authorList>
            <person name="Rey-Velasco X."/>
        </authorList>
    </citation>
    <scope>NUCLEOTIDE SEQUENCE [LARGE SCALE GENOMIC DNA]</scope>
    <source>
        <strain evidence="5 6">W409</strain>
    </source>
</reference>
<proteinExistence type="predicted"/>
<protein>
    <submittedName>
        <fullName evidence="5">HlyD family efflux transporter periplasmic adaptor subunit</fullName>
    </submittedName>
</protein>
<feature type="coiled-coil region" evidence="3">
    <location>
        <begin position="163"/>
        <end position="215"/>
    </location>
</feature>
<dbReference type="Proteomes" id="UP001249020">
    <property type="component" value="Unassembled WGS sequence"/>
</dbReference>
<dbReference type="RefSeq" id="WP_311360027.1">
    <property type="nucleotide sequence ID" value="NZ_JAVRIE010000001.1"/>
</dbReference>
<dbReference type="Pfam" id="PF25990">
    <property type="entry name" value="Beta-barrel_YknX"/>
    <property type="match status" value="1"/>
</dbReference>
<sequence length="342" mass="38652">MAESKMLNIHINTKRRRFYKTCSVISTSLIVFLGSANMSFSSELLLTGKVSSSAKQVVNAPQSSRWQIQIQWMEEEGEIVNEGDVIAVFDGSNEQSRLDQNIESLERQVLELEQLKMEQERKVSEAEGSLKLAIMRVDRARIEASVPASDVSRYDKGQYDLALQRALLEQVKAEEALQRALKERSTELQKKNIDNQKVEEEIAYLEGLLNKMNVKATLSGPVSYAMHPWTQQKIAAGNNLQPSWKVMDVQASSDFQIETWVHEIDAVGLQENTQVDLVIDAYPEQRFKGEIESISSQSEKKSQWSKSAYFPAIIRFVEEPDLKLLPGMSVRIHVNKGASDDA</sequence>
<keyword evidence="6" id="KW-1185">Reference proteome</keyword>
<accession>A0AAW8QZB7</accession>
<comment type="caution">
    <text evidence="5">The sequence shown here is derived from an EMBL/GenBank/DDBJ whole genome shotgun (WGS) entry which is preliminary data.</text>
</comment>
<evidence type="ECO:0000313" key="6">
    <source>
        <dbReference type="Proteomes" id="UP001249020"/>
    </source>
</evidence>
<evidence type="ECO:0000256" key="3">
    <source>
        <dbReference type="SAM" id="Coils"/>
    </source>
</evidence>
<name>A0AAW8QZB7_9ALTE</name>
<dbReference type="InterPro" id="IPR058636">
    <property type="entry name" value="Beta-barrel_YknX"/>
</dbReference>
<keyword evidence="2 3" id="KW-0175">Coiled coil</keyword>
<dbReference type="Gene3D" id="2.40.30.170">
    <property type="match status" value="1"/>
</dbReference>
<evidence type="ECO:0000256" key="1">
    <source>
        <dbReference type="ARBA" id="ARBA00004196"/>
    </source>
</evidence>
<evidence type="ECO:0000259" key="4">
    <source>
        <dbReference type="Pfam" id="PF25990"/>
    </source>
</evidence>
<evidence type="ECO:0000256" key="2">
    <source>
        <dbReference type="ARBA" id="ARBA00023054"/>
    </source>
</evidence>
<gene>
    <name evidence="5" type="ORF">RM544_01570</name>
</gene>
<dbReference type="PANTHER" id="PTHR32347">
    <property type="entry name" value="EFFLUX SYSTEM COMPONENT YKNX-RELATED"/>
    <property type="match status" value="1"/>
</dbReference>
<dbReference type="InterPro" id="IPR050465">
    <property type="entry name" value="UPF0194_transport"/>
</dbReference>